<gene>
    <name evidence="2" type="ORF">SDC9_101252</name>
</gene>
<feature type="compositionally biased region" description="Basic and acidic residues" evidence="1">
    <location>
        <begin position="81"/>
        <end position="91"/>
    </location>
</feature>
<dbReference type="AlphaFoldDB" id="A0A645AY71"/>
<proteinExistence type="predicted"/>
<protein>
    <submittedName>
        <fullName evidence="2">Uncharacterized protein</fullName>
    </submittedName>
</protein>
<accession>A0A645AY71</accession>
<comment type="caution">
    <text evidence="2">The sequence shown here is derived from an EMBL/GenBank/DDBJ whole genome shotgun (WGS) entry which is preliminary data.</text>
</comment>
<feature type="region of interest" description="Disordered" evidence="1">
    <location>
        <begin position="74"/>
        <end position="109"/>
    </location>
</feature>
<reference evidence="2" key="1">
    <citation type="submission" date="2019-08" db="EMBL/GenBank/DDBJ databases">
        <authorList>
            <person name="Kucharzyk K."/>
            <person name="Murdoch R.W."/>
            <person name="Higgins S."/>
            <person name="Loffler F."/>
        </authorList>
    </citation>
    <scope>NUCLEOTIDE SEQUENCE</scope>
</reference>
<evidence type="ECO:0000313" key="2">
    <source>
        <dbReference type="EMBL" id="MPM54474.1"/>
    </source>
</evidence>
<organism evidence="2">
    <name type="scientific">bioreactor metagenome</name>
    <dbReference type="NCBI Taxonomy" id="1076179"/>
    <lineage>
        <taxon>unclassified sequences</taxon>
        <taxon>metagenomes</taxon>
        <taxon>ecological metagenomes</taxon>
    </lineage>
</organism>
<dbReference type="EMBL" id="VSSQ01014818">
    <property type="protein sequence ID" value="MPM54474.1"/>
    <property type="molecule type" value="Genomic_DNA"/>
</dbReference>
<name>A0A645AY71_9ZZZZ</name>
<evidence type="ECO:0000256" key="1">
    <source>
        <dbReference type="SAM" id="MobiDB-lite"/>
    </source>
</evidence>
<sequence>MRKLILPCQTPPPLGFGQSSVFKRQSPAALPFVFFFRRKVTDRKEFFRPHVHFRLSFSIIWIILSLHKWRDRPSGRRRQRYGHEEKTDRGGFPRAGRVGAGGPHYRKSSAPRLGSGMRHSLFSGGGALGGADFRLLYPLRGGAGRGFRFRAGRLVRSRGSGAGVSRLSGVRGRAALCGRGCTYILGLLCLLRH</sequence>